<feature type="compositionally biased region" description="Acidic residues" evidence="1">
    <location>
        <begin position="536"/>
        <end position="554"/>
    </location>
</feature>
<feature type="region of interest" description="Disordered" evidence="1">
    <location>
        <begin position="491"/>
        <end position="595"/>
    </location>
</feature>
<organism evidence="2 3">
    <name type="scientific">Mycena metata</name>
    <dbReference type="NCBI Taxonomy" id="1033252"/>
    <lineage>
        <taxon>Eukaryota</taxon>
        <taxon>Fungi</taxon>
        <taxon>Dikarya</taxon>
        <taxon>Basidiomycota</taxon>
        <taxon>Agaricomycotina</taxon>
        <taxon>Agaricomycetes</taxon>
        <taxon>Agaricomycetidae</taxon>
        <taxon>Agaricales</taxon>
        <taxon>Marasmiineae</taxon>
        <taxon>Mycenaceae</taxon>
        <taxon>Mycena</taxon>
    </lineage>
</organism>
<dbReference type="AlphaFoldDB" id="A0AAD7DY81"/>
<evidence type="ECO:0000313" key="3">
    <source>
        <dbReference type="Proteomes" id="UP001215598"/>
    </source>
</evidence>
<evidence type="ECO:0000313" key="2">
    <source>
        <dbReference type="EMBL" id="KAJ7702504.1"/>
    </source>
</evidence>
<proteinExistence type="predicted"/>
<accession>A0AAD7DY81</accession>
<dbReference type="Proteomes" id="UP001215598">
    <property type="component" value="Unassembled WGS sequence"/>
</dbReference>
<protein>
    <submittedName>
        <fullName evidence="2">Uncharacterized protein</fullName>
    </submittedName>
</protein>
<feature type="compositionally biased region" description="Low complexity" evidence="1">
    <location>
        <begin position="1"/>
        <end position="13"/>
    </location>
</feature>
<evidence type="ECO:0000256" key="1">
    <source>
        <dbReference type="SAM" id="MobiDB-lite"/>
    </source>
</evidence>
<name>A0AAD7DY81_9AGAR</name>
<keyword evidence="3" id="KW-1185">Reference proteome</keyword>
<feature type="region of interest" description="Disordered" evidence="1">
    <location>
        <begin position="1"/>
        <end position="27"/>
    </location>
</feature>
<dbReference type="EMBL" id="JARKIB010000516">
    <property type="protein sequence ID" value="KAJ7702504.1"/>
    <property type="molecule type" value="Genomic_DNA"/>
</dbReference>
<sequence length="890" mass="99552">MATTATPAPAATKAPKEKKKPGNKGDFHGVREEFLVSQLPGYLAASKISKTRDFWPGLFKEWFQRFDWRLDLGDEPAPTDLWLPDSKITTQEFIEKGKRQNKLKEKIKTWYNHRRTSMGLVRNPFSDWLARLHRPGDKPPKRVTDYQFYMQHDDYKDAVKEKFEEDHWDAPRKDHLALRCRIAQRMFEEEPEEVKQRMREGARKELEEELAVWKDAKMGLPDLDPEEQAEARARFSGVVMPLLQALRAHTGFHISLIAGRIDGATVDVVSVHAGSTKPDGVDGGDDFTEWDPSAYKEKVCNQFMRYLVAAKKEAEGPNMSTLDAGAASGGDVLMPDAEAETLRGAAGAAPNPEMHTPAPTPPAFNPTPVPVPPTLNPRGMALYTITPDERDPPVAPVAIADERGPPVAIADDPPAAVVNPAPADKPADKPMPRTPEQELQVRINALPIMESDLRTDLAALGLAEREARVHTLERMGLLELRRANNDAASKAGIARSRVQNALPDEEPAAGGKKRKAPAKAKSRRAKKRARKAALEPDAEESAMETDGSDEEEVVREEPVRTRAKGRSTTAAASNASNTSEAPAASSKAVARPTPKPKWAALGWDTLSMGMMLNKPWMKLLDLWWMLERSTNWKSSSQGFSATGRPGEIHLWVKNARKIKPKIKDVTSFIRLCKSWWVGLNPEWHVRDGVLVREGEGSWDQMHQPGANGFLGVLIALRWWMDEEVEMDDWRVMVDDVTWVIEALIGEGKTQAKRGRDAAGMEGTEMGGEVTQLEQQATWEAGWKDLPAIALAWSAGELTQEPLEDDSIPTFKEYLAQSAPPVPLRDLPGFSNFAEYATAGYVQLLARVERLRKADEQRRKAWELLTSPMWQAHEQMFTSDWYRVRPRHQLE</sequence>
<comment type="caution">
    <text evidence="2">The sequence shown here is derived from an EMBL/GenBank/DDBJ whole genome shotgun (WGS) entry which is preliminary data.</text>
</comment>
<reference evidence="2" key="1">
    <citation type="submission" date="2023-03" db="EMBL/GenBank/DDBJ databases">
        <title>Massive genome expansion in bonnet fungi (Mycena s.s.) driven by repeated elements and novel gene families across ecological guilds.</title>
        <authorList>
            <consortium name="Lawrence Berkeley National Laboratory"/>
            <person name="Harder C.B."/>
            <person name="Miyauchi S."/>
            <person name="Viragh M."/>
            <person name="Kuo A."/>
            <person name="Thoen E."/>
            <person name="Andreopoulos B."/>
            <person name="Lu D."/>
            <person name="Skrede I."/>
            <person name="Drula E."/>
            <person name="Henrissat B."/>
            <person name="Morin E."/>
            <person name="Kohler A."/>
            <person name="Barry K."/>
            <person name="LaButti K."/>
            <person name="Morin E."/>
            <person name="Salamov A."/>
            <person name="Lipzen A."/>
            <person name="Mereny Z."/>
            <person name="Hegedus B."/>
            <person name="Baldrian P."/>
            <person name="Stursova M."/>
            <person name="Weitz H."/>
            <person name="Taylor A."/>
            <person name="Grigoriev I.V."/>
            <person name="Nagy L.G."/>
            <person name="Martin F."/>
            <person name="Kauserud H."/>
        </authorList>
    </citation>
    <scope>NUCLEOTIDE SEQUENCE</scope>
    <source>
        <strain evidence="2">CBHHK182m</strain>
    </source>
</reference>
<feature type="compositionally biased region" description="Basic residues" evidence="1">
    <location>
        <begin position="511"/>
        <end position="531"/>
    </location>
</feature>
<feature type="compositionally biased region" description="Low complexity" evidence="1">
    <location>
        <begin position="567"/>
        <end position="586"/>
    </location>
</feature>
<gene>
    <name evidence="2" type="ORF">B0H16DRAFT_1748266</name>
</gene>